<accession>M2ZED5</accession>
<name>M2ZED5_PSEFD</name>
<dbReference type="RefSeq" id="XP_007931925.1">
    <property type="nucleotide sequence ID" value="XM_007933734.1"/>
</dbReference>
<feature type="compositionally biased region" description="Basic and acidic residues" evidence="1">
    <location>
        <begin position="279"/>
        <end position="289"/>
    </location>
</feature>
<dbReference type="HOGENOM" id="CLU_505390_0_0_1"/>
<dbReference type="VEuPathDB" id="FungiDB:MYCFIDRAFT_179713"/>
<feature type="transmembrane region" description="Helical" evidence="2">
    <location>
        <begin position="337"/>
        <end position="358"/>
    </location>
</feature>
<dbReference type="KEGG" id="pfj:MYCFIDRAFT_179713"/>
<feature type="region of interest" description="Disordered" evidence="1">
    <location>
        <begin position="162"/>
        <end position="204"/>
    </location>
</feature>
<reference evidence="3 4" key="1">
    <citation type="journal article" date="2012" name="PLoS Pathog.">
        <title>Diverse lifestyles and strategies of plant pathogenesis encoded in the genomes of eighteen Dothideomycetes fungi.</title>
        <authorList>
            <person name="Ohm R.A."/>
            <person name="Feau N."/>
            <person name="Henrissat B."/>
            <person name="Schoch C.L."/>
            <person name="Horwitz B.A."/>
            <person name="Barry K.W."/>
            <person name="Condon B.J."/>
            <person name="Copeland A.C."/>
            <person name="Dhillon B."/>
            <person name="Glaser F."/>
            <person name="Hesse C.N."/>
            <person name="Kosti I."/>
            <person name="LaButti K."/>
            <person name="Lindquist E.A."/>
            <person name="Lucas S."/>
            <person name="Salamov A.A."/>
            <person name="Bradshaw R.E."/>
            <person name="Ciuffetti L."/>
            <person name="Hamelin R.C."/>
            <person name="Kema G.H.J."/>
            <person name="Lawrence C."/>
            <person name="Scott J.A."/>
            <person name="Spatafora J.W."/>
            <person name="Turgeon B.G."/>
            <person name="de Wit P.J.G.M."/>
            <person name="Zhong S."/>
            <person name="Goodwin S.B."/>
            <person name="Grigoriev I.V."/>
        </authorList>
    </citation>
    <scope>NUCLEOTIDE SEQUENCE [LARGE SCALE GENOMIC DNA]</scope>
    <source>
        <strain evidence="3 4">CIRAD86</strain>
    </source>
</reference>
<keyword evidence="2" id="KW-0812">Transmembrane</keyword>
<dbReference type="EMBL" id="KB446565">
    <property type="protein sequence ID" value="EME77494.1"/>
    <property type="molecule type" value="Genomic_DNA"/>
</dbReference>
<proteinExistence type="predicted"/>
<dbReference type="AlphaFoldDB" id="M2ZED5"/>
<keyword evidence="2" id="KW-0472">Membrane</keyword>
<evidence type="ECO:0000313" key="3">
    <source>
        <dbReference type="EMBL" id="EME77494.1"/>
    </source>
</evidence>
<evidence type="ECO:0000313" key="4">
    <source>
        <dbReference type="Proteomes" id="UP000016932"/>
    </source>
</evidence>
<protein>
    <submittedName>
        <fullName evidence="3">Uncharacterized protein</fullName>
    </submittedName>
</protein>
<dbReference type="Proteomes" id="UP000016932">
    <property type="component" value="Unassembled WGS sequence"/>
</dbReference>
<keyword evidence="4" id="KW-1185">Reference proteome</keyword>
<feature type="transmembrane region" description="Helical" evidence="2">
    <location>
        <begin position="404"/>
        <end position="425"/>
    </location>
</feature>
<feature type="region of interest" description="Disordered" evidence="1">
    <location>
        <begin position="265"/>
        <end position="292"/>
    </location>
</feature>
<organism evidence="3 4">
    <name type="scientific">Pseudocercospora fijiensis (strain CIRAD86)</name>
    <name type="common">Black leaf streak disease fungus</name>
    <name type="synonym">Mycosphaerella fijiensis</name>
    <dbReference type="NCBI Taxonomy" id="383855"/>
    <lineage>
        <taxon>Eukaryota</taxon>
        <taxon>Fungi</taxon>
        <taxon>Dikarya</taxon>
        <taxon>Ascomycota</taxon>
        <taxon>Pezizomycotina</taxon>
        <taxon>Dothideomycetes</taxon>
        <taxon>Dothideomycetidae</taxon>
        <taxon>Mycosphaerellales</taxon>
        <taxon>Mycosphaerellaceae</taxon>
        <taxon>Pseudocercospora</taxon>
    </lineage>
</organism>
<evidence type="ECO:0000256" key="2">
    <source>
        <dbReference type="SAM" id="Phobius"/>
    </source>
</evidence>
<gene>
    <name evidence="3" type="ORF">MYCFIDRAFT_179713</name>
</gene>
<keyword evidence="2" id="KW-1133">Transmembrane helix</keyword>
<dbReference type="GeneID" id="19334196"/>
<feature type="transmembrane region" description="Helical" evidence="2">
    <location>
        <begin position="298"/>
        <end position="317"/>
    </location>
</feature>
<sequence length="539" mass="59821">MQQRLGGHICAHIIPNSPMRQQLLKLVLPRFRQTCISKTSTILLDGRTHRDWLEYEAPMPTSKTLSCPRSLQYVLMAILTNATSGVGKAGCRHSTTLSTRAYARSQRRLRRAAFPKRLWTPALHRLLMRSSELFSTSVRRDEDHLGSQSGVRLANVAGNWGGGDNLHTTWPGPQHPDRDEVSAFSTPPRMPTSGEIDAHNQSASTSWRRAAASNLQPVSASRVPHFPLSSGFIDTTAISETINYGACIPLLVAEHPPVSTRCQMPLKEEQHPKKSGRSRFADDREEKKQQKVRYGREATASAISALCCLFMFSFMLVMPCPHAGNVSMLLIFLRCSYSHAVHVFECLRALYVGMLLMFSCFECLHAAHVFMLRMSLCLECLYAWNVFMLGMSSCFECLHASNVFMLRVSSCFSCVCAGRVFILLVRSCYSCLQALSVPCFSSLPPAQKPAILRADILVLFSYQVRDGDGLLQIITSGLPNLEALFISGFISGQTELLEGLGRLPRLTSGCVCSMTALARRLAYVEEEHAHSWTVAVLPA</sequence>
<evidence type="ECO:0000256" key="1">
    <source>
        <dbReference type="SAM" id="MobiDB-lite"/>
    </source>
</evidence>
<feature type="transmembrane region" description="Helical" evidence="2">
    <location>
        <begin position="370"/>
        <end position="392"/>
    </location>
</feature>